<reference evidence="4 5" key="1">
    <citation type="submission" date="2018-05" db="EMBL/GenBank/DDBJ databases">
        <title>Whole genome sequencing for identification of molecular markers to develop diagnostic detection tools for the regulated plant pathogen Lachnellula willkommii.</title>
        <authorList>
            <person name="Giroux E."/>
            <person name="Bilodeau G."/>
        </authorList>
    </citation>
    <scope>NUCLEOTIDE SEQUENCE [LARGE SCALE GENOMIC DNA]</scope>
    <source>
        <strain evidence="4 5">CBS 625.97</strain>
    </source>
</reference>
<keyword evidence="2" id="KW-0560">Oxidoreductase</keyword>
<dbReference type="InterPro" id="IPR002347">
    <property type="entry name" value="SDR_fam"/>
</dbReference>
<keyword evidence="5" id="KW-1185">Reference proteome</keyword>
<proteinExistence type="inferred from homology"/>
<dbReference type="GO" id="GO:0016491">
    <property type="term" value="F:oxidoreductase activity"/>
    <property type="evidence" value="ECO:0007669"/>
    <property type="project" value="UniProtKB-KW"/>
</dbReference>
<dbReference type="InterPro" id="IPR036291">
    <property type="entry name" value="NAD(P)-bd_dom_sf"/>
</dbReference>
<dbReference type="Proteomes" id="UP000481288">
    <property type="component" value="Unassembled WGS sequence"/>
</dbReference>
<organism evidence="4 5">
    <name type="scientific">Lachnellula cervina</name>
    <dbReference type="NCBI Taxonomy" id="1316786"/>
    <lineage>
        <taxon>Eukaryota</taxon>
        <taxon>Fungi</taxon>
        <taxon>Dikarya</taxon>
        <taxon>Ascomycota</taxon>
        <taxon>Pezizomycotina</taxon>
        <taxon>Leotiomycetes</taxon>
        <taxon>Helotiales</taxon>
        <taxon>Lachnaceae</taxon>
        <taxon>Lachnellula</taxon>
    </lineage>
</organism>
<dbReference type="PANTHER" id="PTHR42901">
    <property type="entry name" value="ALCOHOL DEHYDROGENASE"/>
    <property type="match status" value="1"/>
</dbReference>
<dbReference type="PANTHER" id="PTHR42901:SF1">
    <property type="entry name" value="ALCOHOL DEHYDROGENASE"/>
    <property type="match status" value="1"/>
</dbReference>
<dbReference type="SUPFAM" id="SSF51735">
    <property type="entry name" value="NAD(P)-binding Rossmann-fold domains"/>
    <property type="match status" value="1"/>
</dbReference>
<dbReference type="OrthoDB" id="6251714at2759"/>
<accession>A0A7D8YMX1</accession>
<evidence type="ECO:0000256" key="3">
    <source>
        <dbReference type="RuleBase" id="RU000363"/>
    </source>
</evidence>
<dbReference type="AlphaFoldDB" id="A0A7D8YMX1"/>
<evidence type="ECO:0000313" key="5">
    <source>
        <dbReference type="Proteomes" id="UP000481288"/>
    </source>
</evidence>
<dbReference type="Pfam" id="PF00106">
    <property type="entry name" value="adh_short"/>
    <property type="match status" value="1"/>
</dbReference>
<dbReference type="Gene3D" id="3.40.50.720">
    <property type="entry name" value="NAD(P)-binding Rossmann-like Domain"/>
    <property type="match status" value="1"/>
</dbReference>
<protein>
    <submittedName>
        <fullName evidence="4">NADP-dependent 3-hydroxy acid dehydrogenase</fullName>
    </submittedName>
</protein>
<sequence length="265" mass="28693">MLSVVAKRLYGKTILFARTSLNNLRIILTARRIDTLKQVAAEIKREVGEGVSILPVQLDVSKRDEVFSFINKLPAEFKQIDILINNAGLVKGVDKAPEIALEDIKIMFDTNVTGPVNMTQEVMKIMNKRANGGAGDIINIGSIAGREGYPGGGIYCAIKAAFEKRINCHKNQGDRGRCRTSGNSEPKSVKVVESFVGLTGGQDFSIVRFGGDNAKADAVYAGGKPLTLDDAAEVIVFAASRRENVVLADSLIFPNHQVSKTVEFP</sequence>
<evidence type="ECO:0000256" key="2">
    <source>
        <dbReference type="ARBA" id="ARBA00023002"/>
    </source>
</evidence>
<evidence type="ECO:0000313" key="4">
    <source>
        <dbReference type="EMBL" id="TVY52898.1"/>
    </source>
</evidence>
<gene>
    <name evidence="4" type="ORF">LCER1_G005905</name>
</gene>
<comment type="caution">
    <text evidence="4">The sequence shown here is derived from an EMBL/GenBank/DDBJ whole genome shotgun (WGS) entry which is preliminary data.</text>
</comment>
<dbReference type="PRINTS" id="PR00080">
    <property type="entry name" value="SDRFAMILY"/>
</dbReference>
<name>A0A7D8YMX1_9HELO</name>
<evidence type="ECO:0000256" key="1">
    <source>
        <dbReference type="ARBA" id="ARBA00006484"/>
    </source>
</evidence>
<dbReference type="PRINTS" id="PR00081">
    <property type="entry name" value="GDHRDH"/>
</dbReference>
<comment type="similarity">
    <text evidence="1 3">Belongs to the short-chain dehydrogenases/reductases (SDR) family.</text>
</comment>
<dbReference type="EMBL" id="QGMG01000532">
    <property type="protein sequence ID" value="TVY52898.1"/>
    <property type="molecule type" value="Genomic_DNA"/>
</dbReference>